<gene>
    <name evidence="8" type="ORF">CLV98_10561</name>
</gene>
<keyword evidence="3" id="KW-0732">Signal</keyword>
<evidence type="ECO:0000256" key="2">
    <source>
        <dbReference type="ARBA" id="ARBA00006275"/>
    </source>
</evidence>
<comment type="subcellular location">
    <subcellularLocation>
        <location evidence="1">Cell outer membrane</location>
    </subcellularLocation>
</comment>
<dbReference type="Pfam" id="PF07980">
    <property type="entry name" value="SusD_RagB"/>
    <property type="match status" value="1"/>
</dbReference>
<dbReference type="GO" id="GO:0009279">
    <property type="term" value="C:cell outer membrane"/>
    <property type="evidence" value="ECO:0007669"/>
    <property type="project" value="UniProtKB-SubCell"/>
</dbReference>
<protein>
    <submittedName>
        <fullName evidence="8">Putative outer membrane starch-binding protein</fullName>
    </submittedName>
</protein>
<feature type="domain" description="SusD-like N-terminal" evidence="7">
    <location>
        <begin position="87"/>
        <end position="192"/>
    </location>
</feature>
<sequence>MKKYIYSLIMVGMLGSCDSILSPDPQGQIALDQLFSNENGIITAVNGAYQPLQGIYKGELLRVADLGSDDGWIWRKEVEPDIFIIDKTHGGIQTIWADHYSGITRTNTILNRIESFDNFTSDALKNSLIGQAKFLRAFYYFNLVRLYGGVPLILSEIVSREDSEKPRASIQQVYEQINTDLTDAIQLLPADNTIKNGNQAGMANSHTAKALMVLVALELENWDSVITHSADLMGTGVLLSNYADNFNGSQENGKQVYFEVQYGGVAAATTTGLSNTNSPPDFGGLAAIMPTDDNLDGKGGSLSSGNGFMQVFEANDSRKATLVQNYGLTNFIDPSKPKGSLYFVNKYYNTSDPRGLSTWNYPLIRFAEIVLSRAEALNEVGYEADGEAFDLLNKTRVNAGLTALTAADLPDQAAFRDALRKERRIELAFEAKRYFDLNRWGILEPAVQIQMDYIGLTFPNHKVITHPITQKPYYLNPIPSIEFVNNANLGEQNSGY</sequence>
<dbReference type="CDD" id="cd08977">
    <property type="entry name" value="SusD"/>
    <property type="match status" value="1"/>
</dbReference>
<accession>A0A316AJU8</accession>
<evidence type="ECO:0000259" key="7">
    <source>
        <dbReference type="Pfam" id="PF14322"/>
    </source>
</evidence>
<dbReference type="Gene3D" id="1.25.40.390">
    <property type="match status" value="1"/>
</dbReference>
<keyword evidence="4" id="KW-0472">Membrane</keyword>
<evidence type="ECO:0000259" key="6">
    <source>
        <dbReference type="Pfam" id="PF07980"/>
    </source>
</evidence>
<dbReference type="EMBL" id="QGDT01000005">
    <property type="protein sequence ID" value="PWJ57881.1"/>
    <property type="molecule type" value="Genomic_DNA"/>
</dbReference>
<dbReference type="OrthoDB" id="5694214at2"/>
<name>A0A316AJU8_9BACT</name>
<evidence type="ECO:0000256" key="4">
    <source>
        <dbReference type="ARBA" id="ARBA00023136"/>
    </source>
</evidence>
<dbReference type="SUPFAM" id="SSF48452">
    <property type="entry name" value="TPR-like"/>
    <property type="match status" value="1"/>
</dbReference>
<comment type="similarity">
    <text evidence="2">Belongs to the SusD family.</text>
</comment>
<evidence type="ECO:0000256" key="5">
    <source>
        <dbReference type="ARBA" id="ARBA00023237"/>
    </source>
</evidence>
<evidence type="ECO:0000256" key="3">
    <source>
        <dbReference type="ARBA" id="ARBA00022729"/>
    </source>
</evidence>
<reference evidence="8 9" key="1">
    <citation type="submission" date="2018-03" db="EMBL/GenBank/DDBJ databases">
        <title>Genomic Encyclopedia of Archaeal and Bacterial Type Strains, Phase II (KMG-II): from individual species to whole genera.</title>
        <authorList>
            <person name="Goeker M."/>
        </authorList>
    </citation>
    <scope>NUCLEOTIDE SEQUENCE [LARGE SCALE GENOMIC DNA]</scope>
    <source>
        <strain evidence="8 9">DSM 100346</strain>
    </source>
</reference>
<dbReference type="AlphaFoldDB" id="A0A316AJU8"/>
<keyword evidence="9" id="KW-1185">Reference proteome</keyword>
<dbReference type="Proteomes" id="UP000245880">
    <property type="component" value="Unassembled WGS sequence"/>
</dbReference>
<organism evidence="8 9">
    <name type="scientific">Dyadobacter jejuensis</name>
    <dbReference type="NCBI Taxonomy" id="1082580"/>
    <lineage>
        <taxon>Bacteria</taxon>
        <taxon>Pseudomonadati</taxon>
        <taxon>Bacteroidota</taxon>
        <taxon>Cytophagia</taxon>
        <taxon>Cytophagales</taxon>
        <taxon>Spirosomataceae</taxon>
        <taxon>Dyadobacter</taxon>
    </lineage>
</organism>
<dbReference type="InterPro" id="IPR011990">
    <property type="entry name" value="TPR-like_helical_dom_sf"/>
</dbReference>
<evidence type="ECO:0000256" key="1">
    <source>
        <dbReference type="ARBA" id="ARBA00004442"/>
    </source>
</evidence>
<evidence type="ECO:0000313" key="9">
    <source>
        <dbReference type="Proteomes" id="UP000245880"/>
    </source>
</evidence>
<dbReference type="InterPro" id="IPR033985">
    <property type="entry name" value="SusD-like_N"/>
</dbReference>
<evidence type="ECO:0000313" key="8">
    <source>
        <dbReference type="EMBL" id="PWJ57881.1"/>
    </source>
</evidence>
<dbReference type="InterPro" id="IPR012944">
    <property type="entry name" value="SusD_RagB_dom"/>
</dbReference>
<feature type="domain" description="RagB/SusD" evidence="6">
    <location>
        <begin position="306"/>
        <end position="496"/>
    </location>
</feature>
<keyword evidence="5" id="KW-0998">Cell outer membrane</keyword>
<comment type="caution">
    <text evidence="8">The sequence shown here is derived from an EMBL/GenBank/DDBJ whole genome shotgun (WGS) entry which is preliminary data.</text>
</comment>
<dbReference type="Pfam" id="PF14322">
    <property type="entry name" value="SusD-like_3"/>
    <property type="match status" value="1"/>
</dbReference>
<dbReference type="PROSITE" id="PS51257">
    <property type="entry name" value="PROKAR_LIPOPROTEIN"/>
    <property type="match status" value="1"/>
</dbReference>
<dbReference type="RefSeq" id="WP_109674507.1">
    <property type="nucleotide sequence ID" value="NZ_QGDT01000005.1"/>
</dbReference>
<proteinExistence type="inferred from homology"/>